<dbReference type="HOGENOM" id="CLU_053387_0_0_1"/>
<organism evidence="3 4">
    <name type="scientific">Phlebiopsis gigantea (strain 11061_1 CR5-6)</name>
    <name type="common">White-rot fungus</name>
    <name type="synonym">Peniophora gigantea</name>
    <dbReference type="NCBI Taxonomy" id="745531"/>
    <lineage>
        <taxon>Eukaryota</taxon>
        <taxon>Fungi</taxon>
        <taxon>Dikarya</taxon>
        <taxon>Basidiomycota</taxon>
        <taxon>Agaricomycotina</taxon>
        <taxon>Agaricomycetes</taxon>
        <taxon>Polyporales</taxon>
        <taxon>Phanerochaetaceae</taxon>
        <taxon>Phlebiopsis</taxon>
    </lineage>
</organism>
<keyword evidence="2" id="KW-1133">Transmembrane helix</keyword>
<reference evidence="3 4" key="1">
    <citation type="journal article" date="2014" name="PLoS Genet.">
        <title>Analysis of the Phlebiopsis gigantea genome, transcriptome and secretome provides insight into its pioneer colonization strategies of wood.</title>
        <authorList>
            <person name="Hori C."/>
            <person name="Ishida T."/>
            <person name="Igarashi K."/>
            <person name="Samejima M."/>
            <person name="Suzuki H."/>
            <person name="Master E."/>
            <person name="Ferreira P."/>
            <person name="Ruiz-Duenas F.J."/>
            <person name="Held B."/>
            <person name="Canessa P."/>
            <person name="Larrondo L.F."/>
            <person name="Schmoll M."/>
            <person name="Druzhinina I.S."/>
            <person name="Kubicek C.P."/>
            <person name="Gaskell J.A."/>
            <person name="Kersten P."/>
            <person name="St John F."/>
            <person name="Glasner J."/>
            <person name="Sabat G."/>
            <person name="Splinter BonDurant S."/>
            <person name="Syed K."/>
            <person name="Yadav J."/>
            <person name="Mgbeahuruike A.C."/>
            <person name="Kovalchuk A."/>
            <person name="Asiegbu F.O."/>
            <person name="Lackner G."/>
            <person name="Hoffmeister D."/>
            <person name="Rencoret J."/>
            <person name="Gutierrez A."/>
            <person name="Sun H."/>
            <person name="Lindquist E."/>
            <person name="Barry K."/>
            <person name="Riley R."/>
            <person name="Grigoriev I.V."/>
            <person name="Henrissat B."/>
            <person name="Kues U."/>
            <person name="Berka R.M."/>
            <person name="Martinez A.T."/>
            <person name="Covert S.F."/>
            <person name="Blanchette R.A."/>
            <person name="Cullen D."/>
        </authorList>
    </citation>
    <scope>NUCLEOTIDE SEQUENCE [LARGE SCALE GENOMIC DNA]</scope>
    <source>
        <strain evidence="3 4">11061_1 CR5-6</strain>
    </source>
</reference>
<accession>A0A0C3S3L4</accession>
<protein>
    <recommendedName>
        <fullName evidence="5">Mid2 domain-containing protein</fullName>
    </recommendedName>
</protein>
<feature type="compositionally biased region" description="Pro residues" evidence="1">
    <location>
        <begin position="98"/>
        <end position="129"/>
    </location>
</feature>
<keyword evidence="2" id="KW-0472">Membrane</keyword>
<feature type="compositionally biased region" description="Low complexity" evidence="1">
    <location>
        <begin position="130"/>
        <end position="140"/>
    </location>
</feature>
<evidence type="ECO:0000313" key="4">
    <source>
        <dbReference type="Proteomes" id="UP000053257"/>
    </source>
</evidence>
<proteinExistence type="predicted"/>
<feature type="compositionally biased region" description="Low complexity" evidence="1">
    <location>
        <begin position="166"/>
        <end position="179"/>
    </location>
</feature>
<feature type="region of interest" description="Disordered" evidence="1">
    <location>
        <begin position="383"/>
        <end position="406"/>
    </location>
</feature>
<name>A0A0C3S3L4_PHLG1</name>
<feature type="region of interest" description="Disordered" evidence="1">
    <location>
        <begin position="48"/>
        <end position="147"/>
    </location>
</feature>
<gene>
    <name evidence="3" type="ORF">PHLGIDRAFT_75903</name>
</gene>
<evidence type="ECO:0000313" key="3">
    <source>
        <dbReference type="EMBL" id="KIP04477.1"/>
    </source>
</evidence>
<feature type="transmembrane region" description="Helical" evidence="2">
    <location>
        <begin position="195"/>
        <end position="215"/>
    </location>
</feature>
<feature type="region of interest" description="Disordered" evidence="1">
    <location>
        <begin position="163"/>
        <end position="191"/>
    </location>
</feature>
<evidence type="ECO:0008006" key="5">
    <source>
        <dbReference type="Google" id="ProtNLM"/>
    </source>
</evidence>
<evidence type="ECO:0000256" key="1">
    <source>
        <dbReference type="SAM" id="MobiDB-lite"/>
    </source>
</evidence>
<keyword evidence="4" id="KW-1185">Reference proteome</keyword>
<sequence>MLRPFTPTRCLLFLACVSCVLIFTLVPRYDLLEGPDVSQVAPRGIFDLPSSSPATSDAPSSSSPSSSAPSSSPTTSSPTTSAASTPSSQPASSAPSASPTPSPTPTPTPTPTSPITPTSEPPTSSPTPTPSQASPTPAQTFLSSSASVGADGETSVVYFTVTRSESSSSASASSTAGADTSDDGNSSKGVSTSTIIGLSVAGGVALIGIVAFVIWKFTRKRFTDDFDDSEAIKWPELNTHGDSPHALPTNRAGAAGFETNSEVNLTRPDSRAGSFAQSAATSTVDLYAANAAHDPYAVPPLPHQNPNLPYRDDPAGGFYDPYSGPVPQTFADTDSVAGGEAIPMTQINRARSPAPPMGYDPGRASPGPQMAYNLPPQGAYYNEGGRGSPAPRAMSPGPAMALSGRASPGPQAAYGYGGGVAAPPGLHQGY</sequence>
<dbReference type="STRING" id="745531.A0A0C3S3L4"/>
<evidence type="ECO:0000256" key="2">
    <source>
        <dbReference type="SAM" id="Phobius"/>
    </source>
</evidence>
<feature type="compositionally biased region" description="Low complexity" evidence="1">
    <location>
        <begin position="49"/>
        <end position="97"/>
    </location>
</feature>
<keyword evidence="2" id="KW-0812">Transmembrane</keyword>
<dbReference type="AlphaFoldDB" id="A0A0C3S3L4"/>
<dbReference type="EMBL" id="KN840573">
    <property type="protein sequence ID" value="KIP04477.1"/>
    <property type="molecule type" value="Genomic_DNA"/>
</dbReference>
<dbReference type="OrthoDB" id="2576541at2759"/>
<dbReference type="Proteomes" id="UP000053257">
    <property type="component" value="Unassembled WGS sequence"/>
</dbReference>